<reference evidence="2 3" key="1">
    <citation type="submission" date="2008-04" db="EMBL/GenBank/DDBJ databases">
        <title>Complete sequence of chromosome of Natranaerobius thermophilus JW/NM-WN-LF.</title>
        <authorList>
            <consortium name="US DOE Joint Genome Institute"/>
            <person name="Copeland A."/>
            <person name="Lucas S."/>
            <person name="Lapidus A."/>
            <person name="Glavina del Rio T."/>
            <person name="Dalin E."/>
            <person name="Tice H."/>
            <person name="Bruce D."/>
            <person name="Goodwin L."/>
            <person name="Pitluck S."/>
            <person name="Chertkov O."/>
            <person name="Brettin T."/>
            <person name="Detter J.C."/>
            <person name="Han C."/>
            <person name="Kuske C.R."/>
            <person name="Schmutz J."/>
            <person name="Larimer F."/>
            <person name="Land M."/>
            <person name="Hauser L."/>
            <person name="Kyrpides N."/>
            <person name="Lykidis A."/>
            <person name="Mesbah N.M."/>
            <person name="Wiegel J."/>
        </authorList>
    </citation>
    <scope>NUCLEOTIDE SEQUENCE [LARGE SCALE GENOMIC DNA]</scope>
    <source>
        <strain evidence="3">ATCC BAA-1301 / DSM 18059 / JW/NM-WN-LF</strain>
    </source>
</reference>
<dbReference type="FunCoup" id="B2A2R6">
    <property type="interactions" value="153"/>
</dbReference>
<dbReference type="PANTHER" id="PTHR43433:SF5">
    <property type="entry name" value="AB HYDROLASE-1 DOMAIN-CONTAINING PROTEIN"/>
    <property type="match status" value="1"/>
</dbReference>
<dbReference type="InterPro" id="IPR029058">
    <property type="entry name" value="AB_hydrolase_fold"/>
</dbReference>
<dbReference type="SUPFAM" id="SSF53474">
    <property type="entry name" value="alpha/beta-Hydrolases"/>
    <property type="match status" value="1"/>
</dbReference>
<organism evidence="2 3">
    <name type="scientific">Natranaerobius thermophilus (strain ATCC BAA-1301 / DSM 18059 / JW/NM-WN-LF)</name>
    <dbReference type="NCBI Taxonomy" id="457570"/>
    <lineage>
        <taxon>Bacteria</taxon>
        <taxon>Bacillati</taxon>
        <taxon>Bacillota</taxon>
        <taxon>Clostridia</taxon>
        <taxon>Natranaerobiales</taxon>
        <taxon>Natranaerobiaceae</taxon>
        <taxon>Natranaerobius</taxon>
    </lineage>
</organism>
<accession>B2A2R6</accession>
<feature type="domain" description="AB hydrolase-1" evidence="1">
    <location>
        <begin position="194"/>
        <end position="257"/>
    </location>
</feature>
<dbReference type="InterPro" id="IPR050471">
    <property type="entry name" value="AB_hydrolase"/>
</dbReference>
<dbReference type="HOGENOM" id="CLU_020336_50_1_9"/>
<gene>
    <name evidence="2" type="ordered locus">Nther_2732</name>
</gene>
<protein>
    <submittedName>
        <fullName evidence="2">Alpha/beta hydrolase fold</fullName>
    </submittedName>
</protein>
<evidence type="ECO:0000313" key="2">
    <source>
        <dbReference type="EMBL" id="ACB86284.1"/>
    </source>
</evidence>
<proteinExistence type="predicted"/>
<reference evidence="2 3" key="2">
    <citation type="journal article" date="2011" name="J. Bacteriol.">
        <title>Complete genome sequence of the anaerobic, halophilic alkalithermophile Natranaerobius thermophilus JW/NM-WN-LF.</title>
        <authorList>
            <person name="Zhao B."/>
            <person name="Mesbah N.M."/>
            <person name="Dalin E."/>
            <person name="Goodwin L."/>
            <person name="Nolan M."/>
            <person name="Pitluck S."/>
            <person name="Chertkov O."/>
            <person name="Brettin T.S."/>
            <person name="Han J."/>
            <person name="Larimer F.W."/>
            <person name="Land M.L."/>
            <person name="Hauser L."/>
            <person name="Kyrpides N."/>
            <person name="Wiegel J."/>
        </authorList>
    </citation>
    <scope>NUCLEOTIDE SEQUENCE [LARGE SCALE GENOMIC DNA]</scope>
    <source>
        <strain evidence="3">ATCC BAA-1301 / DSM 18059 / JW/NM-WN-LF</strain>
    </source>
</reference>
<dbReference type="PRINTS" id="PR00111">
    <property type="entry name" value="ABHYDROLASE"/>
</dbReference>
<dbReference type="Proteomes" id="UP000001683">
    <property type="component" value="Chromosome"/>
</dbReference>
<dbReference type="EMBL" id="CP001034">
    <property type="protein sequence ID" value="ACB86284.1"/>
    <property type="molecule type" value="Genomic_DNA"/>
</dbReference>
<dbReference type="eggNOG" id="COG2021">
    <property type="taxonomic scope" value="Bacteria"/>
</dbReference>
<name>B2A2R6_NATTJ</name>
<dbReference type="PANTHER" id="PTHR43433">
    <property type="entry name" value="HYDROLASE, ALPHA/BETA FOLD FAMILY PROTEIN"/>
    <property type="match status" value="1"/>
</dbReference>
<evidence type="ECO:0000313" key="3">
    <source>
        <dbReference type="Proteomes" id="UP000001683"/>
    </source>
</evidence>
<dbReference type="AlphaFoldDB" id="B2A2R6"/>
<dbReference type="InterPro" id="IPR000073">
    <property type="entry name" value="AB_hydrolase_1"/>
</dbReference>
<dbReference type="Gene3D" id="3.40.50.1820">
    <property type="entry name" value="alpha/beta hydrolase"/>
    <property type="match status" value="1"/>
</dbReference>
<dbReference type="KEGG" id="nth:Nther_2732"/>
<dbReference type="Pfam" id="PF00561">
    <property type="entry name" value="Abhydrolase_1"/>
    <property type="match status" value="2"/>
</dbReference>
<dbReference type="GO" id="GO:0016787">
    <property type="term" value="F:hydrolase activity"/>
    <property type="evidence" value="ECO:0007669"/>
    <property type="project" value="UniProtKB-KW"/>
</dbReference>
<keyword evidence="2" id="KW-0378">Hydrolase</keyword>
<keyword evidence="3" id="KW-1185">Reference proteome</keyword>
<dbReference type="STRING" id="457570.Nther_2732"/>
<dbReference type="InParanoid" id="B2A2R6"/>
<sequence length="271" mass="30250">MKGGVIIPTVKANGINIYYEVKGEGTPLLLIEGLGYATWMWYRQEKLQQNFQLIKFDNRGVGGSDKPQDPYSVELMAQDAAQLMEALEIDKANVLGVSLGGFIAQELAYSYPDKVEKLILCSTSFGGPNSIPIPQETLEVMQKGGGEYSSLDELRNAVGVALDRRLWDENQDIIDKILHEKSTNPQPKHAYLRQMEAGAAFNGEEKTSHIKAPTLILAAKGDRVVPWENAQLLHDKIPHSRLELLSEGGHLFFMERPDTANNLIREFLKED</sequence>
<evidence type="ECO:0000259" key="1">
    <source>
        <dbReference type="Pfam" id="PF00561"/>
    </source>
</evidence>
<feature type="domain" description="AB hydrolase-1" evidence="1">
    <location>
        <begin position="27"/>
        <end position="131"/>
    </location>
</feature>